<gene>
    <name evidence="6" type="ORF">C1SCF055_LOCUS10417</name>
</gene>
<feature type="compositionally biased region" description="Polar residues" evidence="2">
    <location>
        <begin position="950"/>
        <end position="962"/>
    </location>
</feature>
<feature type="compositionally biased region" description="Low complexity" evidence="2">
    <location>
        <begin position="781"/>
        <end position="791"/>
    </location>
</feature>
<evidence type="ECO:0000256" key="1">
    <source>
        <dbReference type="ARBA" id="ARBA00023172"/>
    </source>
</evidence>
<feature type="compositionally biased region" description="Basic and acidic residues" evidence="2">
    <location>
        <begin position="992"/>
        <end position="1011"/>
    </location>
</feature>
<dbReference type="EMBL" id="CAMXCT010000744">
    <property type="protein sequence ID" value="CAI3982752.1"/>
    <property type="molecule type" value="Genomic_DNA"/>
</dbReference>
<feature type="compositionally biased region" description="Low complexity" evidence="2">
    <location>
        <begin position="261"/>
        <end position="270"/>
    </location>
</feature>
<feature type="region of interest" description="Disordered" evidence="2">
    <location>
        <begin position="674"/>
        <end position="694"/>
    </location>
</feature>
<dbReference type="EMBL" id="CAMXCT020000744">
    <property type="protein sequence ID" value="CAL1136127.1"/>
    <property type="molecule type" value="Genomic_DNA"/>
</dbReference>
<feature type="transmembrane region" description="Helical" evidence="3">
    <location>
        <begin position="2578"/>
        <end position="2599"/>
    </location>
</feature>
<feature type="region of interest" description="Disordered" evidence="2">
    <location>
        <begin position="2247"/>
        <end position="2325"/>
    </location>
</feature>
<dbReference type="Proteomes" id="UP001152797">
    <property type="component" value="Unassembled WGS sequence"/>
</dbReference>
<organism evidence="6">
    <name type="scientific">Cladocopium goreaui</name>
    <dbReference type="NCBI Taxonomy" id="2562237"/>
    <lineage>
        <taxon>Eukaryota</taxon>
        <taxon>Sar</taxon>
        <taxon>Alveolata</taxon>
        <taxon>Dinophyceae</taxon>
        <taxon>Suessiales</taxon>
        <taxon>Symbiodiniaceae</taxon>
        <taxon>Cladocopium</taxon>
    </lineage>
</organism>
<feature type="region of interest" description="Disordered" evidence="2">
    <location>
        <begin position="1611"/>
        <end position="1631"/>
    </location>
</feature>
<dbReference type="InterPro" id="IPR009030">
    <property type="entry name" value="Growth_fac_rcpt_cys_sf"/>
</dbReference>
<dbReference type="SUPFAM" id="SSF56349">
    <property type="entry name" value="DNA breaking-rejoining enzymes"/>
    <property type="match status" value="1"/>
</dbReference>
<feature type="region of interest" description="Disordered" evidence="2">
    <location>
        <begin position="231"/>
        <end position="352"/>
    </location>
</feature>
<feature type="chain" id="PRO_5043269996" description="Tyrosine-protein kinase ephrin type A/B receptor-like domain-containing protein" evidence="4">
    <location>
        <begin position="16"/>
        <end position="2829"/>
    </location>
</feature>
<dbReference type="PANTHER" id="PTHR46967:SF1">
    <property type="entry name" value="KERATIN-ASSOCIATED PROTEIN 16-1-LIKE"/>
    <property type="match status" value="1"/>
</dbReference>
<feature type="region of interest" description="Disordered" evidence="2">
    <location>
        <begin position="712"/>
        <end position="819"/>
    </location>
</feature>
<feature type="compositionally biased region" description="Basic and acidic residues" evidence="2">
    <location>
        <begin position="278"/>
        <end position="289"/>
    </location>
</feature>
<dbReference type="Gene3D" id="1.10.443.10">
    <property type="entry name" value="Intergrase catalytic core"/>
    <property type="match status" value="1"/>
</dbReference>
<feature type="transmembrane region" description="Helical" evidence="3">
    <location>
        <begin position="2658"/>
        <end position="2678"/>
    </location>
</feature>
<feature type="region of interest" description="Disordered" evidence="2">
    <location>
        <begin position="633"/>
        <end position="652"/>
    </location>
</feature>
<dbReference type="SUPFAM" id="SSF57184">
    <property type="entry name" value="Growth factor receptor domain"/>
    <property type="match status" value="2"/>
</dbReference>
<dbReference type="PANTHER" id="PTHR46967">
    <property type="entry name" value="INSULIN-LIKE GROWTH FACTOR BINDING PROTEIN,N-TERMINAL"/>
    <property type="match status" value="1"/>
</dbReference>
<keyword evidence="8" id="KW-1185">Reference proteome</keyword>
<dbReference type="InterPro" id="IPR011641">
    <property type="entry name" value="Tyr-kin_ephrin_A/B_rcpt-like"/>
</dbReference>
<evidence type="ECO:0000313" key="8">
    <source>
        <dbReference type="Proteomes" id="UP001152797"/>
    </source>
</evidence>
<feature type="compositionally biased region" description="Basic and acidic residues" evidence="2">
    <location>
        <begin position="2426"/>
        <end position="2446"/>
    </location>
</feature>
<keyword evidence="3" id="KW-1133">Transmembrane helix</keyword>
<evidence type="ECO:0000259" key="5">
    <source>
        <dbReference type="Pfam" id="PF07699"/>
    </source>
</evidence>
<dbReference type="CDD" id="cd00185">
    <property type="entry name" value="TNFRSF"/>
    <property type="match status" value="1"/>
</dbReference>
<reference evidence="6" key="1">
    <citation type="submission" date="2022-10" db="EMBL/GenBank/DDBJ databases">
        <authorList>
            <person name="Chen Y."/>
            <person name="Dougan E. K."/>
            <person name="Chan C."/>
            <person name="Rhodes N."/>
            <person name="Thang M."/>
        </authorList>
    </citation>
    <scope>NUCLEOTIDE SEQUENCE</scope>
</reference>
<feature type="region of interest" description="Disordered" evidence="2">
    <location>
        <begin position="2402"/>
        <end position="2446"/>
    </location>
</feature>
<proteinExistence type="predicted"/>
<evidence type="ECO:0000256" key="3">
    <source>
        <dbReference type="SAM" id="Phobius"/>
    </source>
</evidence>
<keyword evidence="1" id="KW-0233">DNA recombination</keyword>
<feature type="region of interest" description="Disordered" evidence="2">
    <location>
        <begin position="556"/>
        <end position="587"/>
    </location>
</feature>
<evidence type="ECO:0000313" key="6">
    <source>
        <dbReference type="EMBL" id="CAI3982752.1"/>
    </source>
</evidence>
<dbReference type="GO" id="GO:0003677">
    <property type="term" value="F:DNA binding"/>
    <property type="evidence" value="ECO:0007669"/>
    <property type="project" value="InterPro"/>
</dbReference>
<feature type="domain" description="Tyrosine-protein kinase ephrin type A/B receptor-like" evidence="5">
    <location>
        <begin position="2009"/>
        <end position="2049"/>
    </location>
</feature>
<dbReference type="GO" id="GO:0006310">
    <property type="term" value="P:DNA recombination"/>
    <property type="evidence" value="ECO:0007669"/>
    <property type="project" value="UniProtKB-KW"/>
</dbReference>
<feature type="compositionally biased region" description="Basic and acidic residues" evidence="2">
    <location>
        <begin position="976"/>
        <end position="985"/>
    </location>
</feature>
<dbReference type="Gene3D" id="2.10.50.10">
    <property type="entry name" value="Tumor Necrosis Factor Receptor, subunit A, domain 2"/>
    <property type="match status" value="3"/>
</dbReference>
<dbReference type="SMART" id="SM01411">
    <property type="entry name" value="Ephrin_rec_like"/>
    <property type="match status" value="4"/>
</dbReference>
<feature type="region of interest" description="Disordered" evidence="2">
    <location>
        <begin position="385"/>
        <end position="413"/>
    </location>
</feature>
<evidence type="ECO:0000256" key="4">
    <source>
        <dbReference type="SAM" id="SignalP"/>
    </source>
</evidence>
<dbReference type="EMBL" id="CAMXCT030000744">
    <property type="protein sequence ID" value="CAL4770064.1"/>
    <property type="molecule type" value="Genomic_DNA"/>
</dbReference>
<dbReference type="InterPro" id="IPR011010">
    <property type="entry name" value="DNA_brk_join_enz"/>
</dbReference>
<protein>
    <recommendedName>
        <fullName evidence="5">Tyrosine-protein kinase ephrin type A/B receptor-like domain-containing protein</fullName>
    </recommendedName>
</protein>
<feature type="compositionally biased region" description="Basic and acidic residues" evidence="2">
    <location>
        <begin position="2406"/>
        <end position="2416"/>
    </location>
</feature>
<feature type="compositionally biased region" description="Basic residues" evidence="2">
    <location>
        <begin position="747"/>
        <end position="757"/>
    </location>
</feature>
<evidence type="ECO:0000313" key="7">
    <source>
        <dbReference type="EMBL" id="CAL1136127.1"/>
    </source>
</evidence>
<feature type="compositionally biased region" description="Basic and acidic residues" evidence="2">
    <location>
        <begin position="725"/>
        <end position="742"/>
    </location>
</feature>
<keyword evidence="3" id="KW-0812">Transmembrane</keyword>
<accession>A0A9P1C0X7</accession>
<reference evidence="7" key="2">
    <citation type="submission" date="2024-04" db="EMBL/GenBank/DDBJ databases">
        <authorList>
            <person name="Chen Y."/>
            <person name="Shah S."/>
            <person name="Dougan E. K."/>
            <person name="Thang M."/>
            <person name="Chan C."/>
        </authorList>
    </citation>
    <scope>NUCLEOTIDE SEQUENCE [LARGE SCALE GENOMIC DNA]</scope>
</reference>
<comment type="caution">
    <text evidence="6">The sequence shown here is derived from an EMBL/GenBank/DDBJ whole genome shotgun (WGS) entry which is preliminary data.</text>
</comment>
<keyword evidence="3" id="KW-0472">Membrane</keyword>
<feature type="compositionally biased region" description="Acidic residues" evidence="2">
    <location>
        <begin position="290"/>
        <end position="307"/>
    </location>
</feature>
<keyword evidence="4" id="KW-0732">Signal</keyword>
<feature type="region of interest" description="Disordered" evidence="2">
    <location>
        <begin position="948"/>
        <end position="1011"/>
    </location>
</feature>
<feature type="region of interest" description="Disordered" evidence="2">
    <location>
        <begin position="2468"/>
        <end position="2513"/>
    </location>
</feature>
<feature type="region of interest" description="Disordered" evidence="2">
    <location>
        <begin position="600"/>
        <end position="619"/>
    </location>
</feature>
<sequence length="2829" mass="307789">MRLWLLLPFASSASAPERCEVFDDEEGLRLLQHQAAALPTGPCSAGQGRPAPGAPCLPCTEGTWSSTGSCLSCVAGTWSDLRGATSAESCQHCPEGTWSSQVGATALQAREGTACMLCPSGTWSNSTGLGDIGSCSPCPAGTWSTAEGATALESCQRCLPGTWSDVRGAHEDLCQNCTAGRFSTEAVGKVVALAGELKCGWGNQATRVLATDVLTTAVRQLRALRRLGLAGAGSARATTPEKSRKAPSAPPEAQAADESRAAPGAEASAPPAAPPPEKPVKEEDKRSETDGGEASEYSEDEEEETELETDRVPGLKAVPKAASEKDRLETSVPTEIERTGLAGGSPTGTDTSLGHIEQKEIVNILDRGPVQGDAKRRGNLSAHVTVRRRERSDTATEEVPNTSAMPKPKKGGEESTLLDFGVEEGEEVSIGDVAWVLLTVPVGCILEVCLAGCSVGMGTEEWFAILVREVDLDDESGLLVGGDVLGCENTTYLPELVGTLSMGFIHLCKGDPCEKESERVVHATKVRLWRLRNFNATYLSRQGKAIVKNALNAESGIAPPKAPAKAPAGAAPKRRAKSKARAPQALGSQGIRVGAGECIDLEADGDPSTGEYGSADASQRAHLRSILQETRQRIAGGGGPRPRQPAEGLAGCAGLGPTGSAVAERRLVAGTALNPGVLTPLPIGPSVDTSDDEVRRLKKRLNAKGDASSVLLAQAVQTSQRKNKEKKDKKEGSTDRTIRKLAELLGGKKKKKKKRKDRGSGGHRGETSGIKPDPEGGDGSGPSSSSSSSSGSRRRRRKDDSSEDSELSYEAPLRKKAAKEPGSVMEMLVRHAQQQLDQGALLEEGGAAAGLTSGIKISTFFALLIRPFHSNSSPLVRELFALGQSIDLLRAGRLPECADSLASRFIAVHTALGDGNWQVASQLEMFPLEPVQSATVSTMLQAQRHRRLIQRSQGYTPNRWNSQGGGKGRGGQPWSEKGKKGDAPKGKGSPAHKNEVSHWKETQEEPGKFPQLELEREVHPALRLVVTGKRAKAPAMHRGWPSRARPLFPLPLGDLAYLQQRVDGATLEEFCDQHFAEHETEDVWLALAILSLNCVAGHGRAARAGKGSAVQTEAVRSLRTSIRRVLPGSFAIERTPAMAEKELASRYLSYTGEEVPKMQVLRLKQALPALPPKSHGGSIDARMLVCPGTQWFLDHPEASLLERPEPSVKLQAKVHVEPGESLKLFEMLVERNICSWVRDADVLVVDQQQVLSGMFAVGKGTFLETGEEVQRIIMNLIPCNAVFRHSQGGTRDLPSVTQYLSLCLRQDEKLAFYQSDMTSAFYLFRLPKVWQRMMAFNISFLGEEIGLQHGMRFRPACMVIPMGWASAVSVMQELAERLTTLAGLPADHRIRRTAPLPSWRMNVCQEATAAGRSWYHVYLDNYCGMQKLGAVETGTQQAGDWHLALEQAWGAAGVLSATKKRVSGETEAQELGAFISGDNGTIGPSKERLMKLIQVTFVVISKAKLKKKWVQVLAGRWVHCMSFRRPCMMFLDRTWEFISGKAVGALAEAWVRSELLNCCAGCWLFHTNLRAGLSDTTTASDASSTGGAVGCARSLTKAGEEFAAADSNGARSILNPKNYPRQSQSTQAQRKRARKDIILEDVGITSATLQRYYTAVSRLAPCLKLVNSEIELDETIADWVQQEFEDGTPLHLVGDALCGLHHFEPSTRRKLHKSWRLYSIWRKYEVPCRAPPVTQDIALALAGWCLAQDELVMAGLILLGFHCLLRTGELLTVRPCDFLLETDRGLVTLPSSKSGIRHNSRESVAISDPTTLEVARAMVHLQTQLGFRQVPCWNKSGSSFRDLFRRAVAGLDLSALGFRPYSLRRGGATYEMQSHGLMENLVALPLKAAKRVRVPFGAVRKVPKTLTPALPALLAPLGRTWAPPVWRTVLPAYLAGGAMQRDRAGSAIAPSAPAALRCPVGTYSNISGATESSTCLLCPKGTYQPIEAAAELALCIPCAVGNFSDQVGASSCSRCPEGTWGDGFGYTSCTACPDGTWTDGEGAIRSAQCNSSITPPTTTTSSTVPTTALAKAPDVRFQSIDAKLSNALRKVIDNAGDKSMQVKYDMSMKNQLYGRSGDFIKGRELFAMILISFKSPDHTEVLYNAHHLYMFNYYGDDQLEAFYNKWLDIVYNMKHDDLPSNNSLRDTLFRKIEHSKLMAFDINRYKTFDEGHPEKTYAYLTGMIKGYIARGKQERLLKDRERAVKLSLSSNKTTPALEDADKPAAPVKTKKENEAAASSTGDPPKRPKAKAKSEAASVLPTPSPKSHADKNNKKGKGGKGRSSSPVDKKKIFCNYFFNKGGCNKGDKKAERMNLKRRTCDPIMFHTANGSTATQTEAEIDLGTFDDIFDKDKDPEEMTLQELIDAQPDHWKKGKAGEKKKKATKKEKKDSKKDKDEPKSKDDEGCDYWKDRRMTDLVEGTDDDFADAADAAEADAESSKIRNGNELLEVYDNGSDGGTGSSAGVSTETQDPHSEVVEELSNRTVNFRFDDPFLPYVLREVIHDPDHHRLLRLCEAGIPAWAIVLPKFTGLYHRYMRHLVAAIVVLVSCLSLLLGFYDLYKRIPLVRSLLKQSLGPLSSKLEELVVVRLSFLLGWILPYNTILRRTWHCLLMLWEAVKSIGLGLFSAATMATSLASSLLQPATSFVFSPVIGAATAGRSLFQAMATIGQAFARLFSGAGTGGLSSGGLLRAEFNLVRQAFMAVYNSTCFLGATMARHQASTSVWFSRWRHRQWRRMKCLAEWPAKLARNRPVCLSLLLLLGIIRFYPGDFAVRCSDALLWDFAVAITRFF</sequence>
<dbReference type="GO" id="GO:0015074">
    <property type="term" value="P:DNA integration"/>
    <property type="evidence" value="ECO:0007669"/>
    <property type="project" value="InterPro"/>
</dbReference>
<name>A0A9P1C0X7_9DINO</name>
<dbReference type="OrthoDB" id="430738at2759"/>
<dbReference type="InterPro" id="IPR013762">
    <property type="entry name" value="Integrase-like_cat_sf"/>
</dbReference>
<dbReference type="Pfam" id="PF07699">
    <property type="entry name" value="Ephrin_rec_like"/>
    <property type="match status" value="1"/>
</dbReference>
<feature type="signal peptide" evidence="4">
    <location>
        <begin position="1"/>
        <end position="15"/>
    </location>
</feature>
<evidence type="ECO:0000256" key="2">
    <source>
        <dbReference type="SAM" id="MobiDB-lite"/>
    </source>
</evidence>